<feature type="transmembrane region" description="Helical" evidence="1">
    <location>
        <begin position="82"/>
        <end position="100"/>
    </location>
</feature>
<keyword evidence="3" id="KW-1185">Reference proteome</keyword>
<sequence>MTNLKHVFSTVKKESPILYGIVIIHLILAVVCIVGLFIDDRTLVGVNVWIKPLKFSISGAIYILTVGYLITLYPYSKKKKNILNAIVSWTLFIEIGIIVLQASRGVKSHYNSSSLFDGLLFAAMGILIAINVIIMILFIFDTIRLKLNTNKSIQWAILLGWIIIVVGSWVGGQMINQLSHNVGTPDGGNGLPLVNWSTVGGDLRIAHFFGLHGIQIIPLFALMLSNTWKTTSRNQIIAVTIFGVAYASWIGFTFYQAKQGIPLISL</sequence>
<dbReference type="Proteomes" id="UP000651057">
    <property type="component" value="Unassembled WGS sequence"/>
</dbReference>
<organism evidence="2 3">
    <name type="scientific">Aquimarina mytili</name>
    <dbReference type="NCBI Taxonomy" id="874423"/>
    <lineage>
        <taxon>Bacteria</taxon>
        <taxon>Pseudomonadati</taxon>
        <taxon>Bacteroidota</taxon>
        <taxon>Flavobacteriia</taxon>
        <taxon>Flavobacteriales</taxon>
        <taxon>Flavobacteriaceae</taxon>
        <taxon>Aquimarina</taxon>
    </lineage>
</organism>
<evidence type="ECO:0000313" key="3">
    <source>
        <dbReference type="Proteomes" id="UP000651057"/>
    </source>
</evidence>
<feature type="transmembrane region" description="Helical" evidence="1">
    <location>
        <begin position="120"/>
        <end position="140"/>
    </location>
</feature>
<dbReference type="AlphaFoldDB" id="A0A937D559"/>
<dbReference type="RefSeq" id="WP_201917484.1">
    <property type="nucleotide sequence ID" value="NZ_BAABAX010000023.1"/>
</dbReference>
<accession>A0A937D559</accession>
<protein>
    <submittedName>
        <fullName evidence="2">Uncharacterized protein</fullName>
    </submittedName>
</protein>
<feature type="transmembrane region" description="Helical" evidence="1">
    <location>
        <begin position="152"/>
        <end position="171"/>
    </location>
</feature>
<feature type="transmembrane region" description="Helical" evidence="1">
    <location>
        <begin position="16"/>
        <end position="37"/>
    </location>
</feature>
<comment type="caution">
    <text evidence="2">The sequence shown here is derived from an EMBL/GenBank/DDBJ whole genome shotgun (WGS) entry which is preliminary data.</text>
</comment>
<evidence type="ECO:0000256" key="1">
    <source>
        <dbReference type="SAM" id="Phobius"/>
    </source>
</evidence>
<feature type="transmembrane region" description="Helical" evidence="1">
    <location>
        <begin position="205"/>
        <end position="224"/>
    </location>
</feature>
<dbReference type="EMBL" id="JAERQJ010000002">
    <property type="protein sequence ID" value="MBL0682944.1"/>
    <property type="molecule type" value="Genomic_DNA"/>
</dbReference>
<feature type="transmembrane region" description="Helical" evidence="1">
    <location>
        <begin position="57"/>
        <end position="75"/>
    </location>
</feature>
<evidence type="ECO:0000313" key="2">
    <source>
        <dbReference type="EMBL" id="MBL0682944.1"/>
    </source>
</evidence>
<keyword evidence="1" id="KW-1133">Transmembrane helix</keyword>
<proteinExistence type="predicted"/>
<feature type="transmembrane region" description="Helical" evidence="1">
    <location>
        <begin position="236"/>
        <end position="257"/>
    </location>
</feature>
<gene>
    <name evidence="2" type="ORF">JJQ60_05425</name>
</gene>
<keyword evidence="1" id="KW-0472">Membrane</keyword>
<reference evidence="2" key="1">
    <citation type="submission" date="2021-01" db="EMBL/GenBank/DDBJ databases">
        <authorList>
            <person name="Zhong Y.L."/>
        </authorList>
    </citation>
    <scope>NUCLEOTIDE SEQUENCE</scope>
    <source>
        <strain evidence="2">KCTC 23302</strain>
    </source>
</reference>
<name>A0A937D559_9FLAO</name>
<keyword evidence="1" id="KW-0812">Transmembrane</keyword>